<gene>
    <name evidence="16" type="ORF">mPipKuh1_009422</name>
</gene>
<dbReference type="InterPro" id="IPR025887">
    <property type="entry name" value="Glyco_hydro_31_N_dom"/>
</dbReference>
<dbReference type="InterPro" id="IPR030459">
    <property type="entry name" value="Glyco_hydro_31_CS"/>
</dbReference>
<dbReference type="PROSITE" id="PS51448">
    <property type="entry name" value="P_TREFOIL_2"/>
    <property type="match status" value="3"/>
</dbReference>
<reference evidence="16 17" key="1">
    <citation type="journal article" date="2020" name="Nature">
        <title>Six reference-quality genomes reveal evolution of bat adaptations.</title>
        <authorList>
            <person name="Jebb D."/>
            <person name="Huang Z."/>
            <person name="Pippel M."/>
            <person name="Hughes G.M."/>
            <person name="Lavrichenko K."/>
            <person name="Devanna P."/>
            <person name="Winkler S."/>
            <person name="Jermiin L.S."/>
            <person name="Skirmuntt E.C."/>
            <person name="Katzourakis A."/>
            <person name="Burkitt-Gray L."/>
            <person name="Ray D.A."/>
            <person name="Sullivan K.A.M."/>
            <person name="Roscito J.G."/>
            <person name="Kirilenko B.M."/>
            <person name="Davalos L.M."/>
            <person name="Corthals A.P."/>
            <person name="Power M.L."/>
            <person name="Jones G."/>
            <person name="Ransome R.D."/>
            <person name="Dechmann D.K.N."/>
            <person name="Locatelli A.G."/>
            <person name="Puechmaille S.J."/>
            <person name="Fedrigo O."/>
            <person name="Jarvis E.D."/>
            <person name="Hiller M."/>
            <person name="Vernes S.C."/>
            <person name="Myers E.W."/>
            <person name="Teeling E.C."/>
        </authorList>
    </citation>
    <scope>NUCLEOTIDE SEQUENCE [LARGE SCALE GENOMIC DNA]</scope>
    <source>
        <strain evidence="16">MPipKuh1</strain>
        <tissue evidence="16">Flight muscle</tissue>
    </source>
</reference>
<comment type="catalytic activity">
    <reaction evidence="1">
        <text>Hydrolysis of terminal, non-reducing (1-&gt;4)-linked alpha-D-glucose residues with release of alpha-D-glucose.</text>
        <dbReference type="EC" id="3.2.1.20"/>
    </reaction>
</comment>
<proteinExistence type="inferred from homology"/>
<keyword evidence="10 13" id="KW-0326">Glycosidase</keyword>
<dbReference type="FunFam" id="2.60.40.1180:FF:000001">
    <property type="entry name" value="Maltase-glucoamylase, intestinal"/>
    <property type="match status" value="1"/>
</dbReference>
<evidence type="ECO:0000256" key="9">
    <source>
        <dbReference type="ARBA" id="ARBA00023180"/>
    </source>
</evidence>
<feature type="domain" description="P-type" evidence="15">
    <location>
        <begin position="81"/>
        <end position="127"/>
    </location>
</feature>
<dbReference type="SUPFAM" id="SSF51445">
    <property type="entry name" value="(Trans)glycosidases"/>
    <property type="match status" value="1"/>
</dbReference>
<dbReference type="EMBL" id="JACAGB010000003">
    <property type="protein sequence ID" value="KAF6374183.1"/>
    <property type="molecule type" value="Genomic_DNA"/>
</dbReference>
<dbReference type="Proteomes" id="UP000558488">
    <property type="component" value="Unassembled WGS sequence"/>
</dbReference>
<dbReference type="InterPro" id="IPR011013">
    <property type="entry name" value="Gal_mutarotase_sf_dom"/>
</dbReference>
<dbReference type="Gene3D" id="3.20.20.80">
    <property type="entry name" value="Glycosidases"/>
    <property type="match status" value="1"/>
</dbReference>
<dbReference type="SMART" id="SM00018">
    <property type="entry name" value="PD"/>
    <property type="match status" value="3"/>
</dbReference>
<dbReference type="GO" id="GO:0016324">
    <property type="term" value="C:apical plasma membrane"/>
    <property type="evidence" value="ECO:0007669"/>
    <property type="project" value="UniProtKB-SubCell"/>
</dbReference>
<dbReference type="PROSITE" id="PS00025">
    <property type="entry name" value="P_TREFOIL_1"/>
    <property type="match status" value="1"/>
</dbReference>
<dbReference type="Pfam" id="PF21365">
    <property type="entry name" value="Glyco_hydro_31_3rd"/>
    <property type="match status" value="1"/>
</dbReference>
<evidence type="ECO:0000256" key="6">
    <source>
        <dbReference type="ARBA" id="ARBA00022801"/>
    </source>
</evidence>
<dbReference type="FunFam" id="2.60.40.1760:FF:000001">
    <property type="entry name" value="Maltase-glucoamylase, intestinal"/>
    <property type="match status" value="1"/>
</dbReference>
<dbReference type="FunFam" id="3.20.20.80:FF:000016">
    <property type="entry name" value="Maltase-glucoamylase, intestinal"/>
    <property type="match status" value="1"/>
</dbReference>
<evidence type="ECO:0000256" key="5">
    <source>
        <dbReference type="ARBA" id="ARBA00022729"/>
    </source>
</evidence>
<dbReference type="CDD" id="cd00111">
    <property type="entry name" value="Trefoil"/>
    <property type="match status" value="2"/>
</dbReference>
<keyword evidence="6 13" id="KW-0378">Hydrolase</keyword>
<feature type="chain" id="PRO_5029816029" description="alpha-glucosidase" evidence="14">
    <location>
        <begin position="25"/>
        <end position="994"/>
    </location>
</feature>
<feature type="domain" description="P-type" evidence="15">
    <location>
        <begin position="131"/>
        <end position="178"/>
    </location>
</feature>
<sequence length="994" mass="112711">MSKCYFSGTMKAVRLLRVCSMVLAVLVQSANSSSCLAPLAPQLRKDCHPDPGASEASCLSRNCCWSPWKTPGIPWCFEKVDSCSVVPEPQRIDCHPEPGADEAACVNRGCHWCASENTTVPFCFYNSEEEATCSTKFPIRNRVDCHPQPGASPEVCEAKGCVWCPTTIANVPWCFYPANGPHGYTLKDAPQKTAQGWRVTLIKRGTISLFGNDISPIVMDVEFHTKDRLRFKIYDPNNKRFEVPLNIESSSDVSFEPNYDVEFVNDTVLQFRVIRKKTRTILWETTLGGLIFSNQYLQLMTSVPSTSIYGFGEHEHPSFKHDMNYVRYGMFSRDQSPVALSNLYGVHPFYMCIEKDFNAHGVLLLNSNAQDVTLSPSPSLTFRTIGGILDFYMFLGPTPENVIQQYTEAIGRPFMPPYWSLGFQLSRWGYNSIDVLEKTVERLRQYDIPHDVQYGDIDYMERQLDFTYDKANFAGLPEYIKKLKNDGMHYVIILDPFLTKDEPQGTYRPYELGQELGVWVNNSDGITPAVGKAWPPGDSVYPDYTNPKTAEWWTQMCMEFKNVLDYDGIWIDMNEPSNFQNGQHPGCEKNHLNYPPYVPDITGGLLAEKTLCPDSKTYLGYHYDTHSLFGWSQAIPTFYASQNATGKRAFVLSRSTFVGSGKYTGHWLGDNFSRWRDMHMSIIGMLEFNLFGIPYIGADICGFNEETTYELCLRWMQLGAFYPFSRNHNAIGNKEQDPGVFGEEFAAISRSALRIRYSLLPYLYTLFYHSHVSGNTVVRGLMHEFTSDPQTHGIDRAFLWGPALMITPVLEEGARSVYVYFPEASWFDFYTGEQVPPSWLKKSVEIPAPLDVIPLFIRGGYILPIQFPARTTVLSQLNPFSLIIALDEHGEASGSLFWDDGDSIDSVERGEYSYVEYKYSNRTLKATVIKNGYNGITPLAYSSIQILGLTSRPNVIFMNGKIIPSNRMKYNSNGKITLWISAPLLQELTISFEY</sequence>
<dbReference type="Gene3D" id="4.10.110.10">
    <property type="entry name" value="Spasmolytic Protein, domain 1"/>
    <property type="match status" value="3"/>
</dbReference>
<dbReference type="InterPro" id="IPR030458">
    <property type="entry name" value="Glyco_hydro_31_AS"/>
</dbReference>
<dbReference type="SUPFAM" id="SSF51011">
    <property type="entry name" value="Glycosyl hydrolase domain"/>
    <property type="match status" value="1"/>
</dbReference>
<evidence type="ECO:0000256" key="2">
    <source>
        <dbReference type="ARBA" id="ARBA00004308"/>
    </source>
</evidence>
<comment type="similarity">
    <text evidence="3 13">Belongs to the glycosyl hydrolase 31 family.</text>
</comment>
<accession>A0A7J7ZIU3</accession>
<dbReference type="PROSITE" id="PS00707">
    <property type="entry name" value="GLYCOSYL_HYDROL_F31_2"/>
    <property type="match status" value="1"/>
</dbReference>
<comment type="subcellular location">
    <subcellularLocation>
        <location evidence="2">Endomembrane system</location>
    </subcellularLocation>
</comment>
<dbReference type="Pfam" id="PF00088">
    <property type="entry name" value="Trefoil"/>
    <property type="match status" value="3"/>
</dbReference>
<dbReference type="GO" id="GO:0004558">
    <property type="term" value="F:alpha-1,4-glucosidase activity"/>
    <property type="evidence" value="ECO:0007669"/>
    <property type="project" value="TreeGrafter"/>
</dbReference>
<keyword evidence="5 14" id="KW-0732">Signal</keyword>
<evidence type="ECO:0000256" key="13">
    <source>
        <dbReference type="RuleBase" id="RU361185"/>
    </source>
</evidence>
<name>A0A7J7ZIU3_PIPKU</name>
<evidence type="ECO:0000256" key="10">
    <source>
        <dbReference type="ARBA" id="ARBA00023295"/>
    </source>
</evidence>
<dbReference type="InterPro" id="IPR000322">
    <property type="entry name" value="Glyco_hydro_31_TIM"/>
</dbReference>
<dbReference type="InterPro" id="IPR048395">
    <property type="entry name" value="Glyco_hydro_31_C"/>
</dbReference>
<dbReference type="InterPro" id="IPR000519">
    <property type="entry name" value="P_trefoil_dom"/>
</dbReference>
<dbReference type="Pfam" id="PF13802">
    <property type="entry name" value="Gal_mutarotas_2"/>
    <property type="match status" value="1"/>
</dbReference>
<evidence type="ECO:0000313" key="16">
    <source>
        <dbReference type="EMBL" id="KAF6374183.1"/>
    </source>
</evidence>
<keyword evidence="8" id="KW-1015">Disulfide bond</keyword>
<evidence type="ECO:0000256" key="11">
    <source>
        <dbReference type="ARBA" id="ARBA00041343"/>
    </source>
</evidence>
<keyword evidence="7" id="KW-0472">Membrane</keyword>
<dbReference type="InterPro" id="IPR044913">
    <property type="entry name" value="P_trefoil_dom_sf"/>
</dbReference>
<dbReference type="PANTHER" id="PTHR22762:SF133">
    <property type="entry name" value="P-TYPE DOMAIN-CONTAINING PROTEIN"/>
    <property type="match status" value="1"/>
</dbReference>
<keyword evidence="17" id="KW-1185">Reference proteome</keyword>
<organism evidence="16 17">
    <name type="scientific">Pipistrellus kuhlii</name>
    <name type="common">Kuhl's pipistrelle</name>
    <dbReference type="NCBI Taxonomy" id="59472"/>
    <lineage>
        <taxon>Eukaryota</taxon>
        <taxon>Metazoa</taxon>
        <taxon>Chordata</taxon>
        <taxon>Craniata</taxon>
        <taxon>Vertebrata</taxon>
        <taxon>Euteleostomi</taxon>
        <taxon>Mammalia</taxon>
        <taxon>Eutheria</taxon>
        <taxon>Laurasiatheria</taxon>
        <taxon>Chiroptera</taxon>
        <taxon>Yangochiroptera</taxon>
        <taxon>Vespertilionidae</taxon>
        <taxon>Pipistrellus</taxon>
    </lineage>
</organism>
<evidence type="ECO:0000256" key="4">
    <source>
        <dbReference type="ARBA" id="ARBA00012741"/>
    </source>
</evidence>
<keyword evidence="9" id="KW-0325">Glycoprotein</keyword>
<dbReference type="PROSITE" id="PS00129">
    <property type="entry name" value="GLYCOSYL_HYDROL_F31_1"/>
    <property type="match status" value="1"/>
</dbReference>
<comment type="caution">
    <text evidence="12">Lacks conserved residue(s) required for the propagation of feature annotation.</text>
</comment>
<evidence type="ECO:0000256" key="14">
    <source>
        <dbReference type="SAM" id="SignalP"/>
    </source>
</evidence>
<comment type="caution">
    <text evidence="16">The sequence shown here is derived from an EMBL/GenBank/DDBJ whole genome shotgun (WGS) entry which is preliminary data.</text>
</comment>
<dbReference type="GO" id="GO:0030246">
    <property type="term" value="F:carbohydrate binding"/>
    <property type="evidence" value="ECO:0007669"/>
    <property type="project" value="InterPro"/>
</dbReference>
<feature type="signal peptide" evidence="14">
    <location>
        <begin position="1"/>
        <end position="24"/>
    </location>
</feature>
<evidence type="ECO:0000256" key="1">
    <source>
        <dbReference type="ARBA" id="ARBA00001657"/>
    </source>
</evidence>
<dbReference type="CDD" id="cd14752">
    <property type="entry name" value="GH31_N"/>
    <property type="match status" value="1"/>
</dbReference>
<dbReference type="CDD" id="cd06602">
    <property type="entry name" value="GH31_MGAM_SI_GAA"/>
    <property type="match status" value="1"/>
</dbReference>
<dbReference type="Gene3D" id="2.60.40.1180">
    <property type="entry name" value="Golgi alpha-mannosidase II"/>
    <property type="match status" value="2"/>
</dbReference>
<dbReference type="OrthoDB" id="1334205at2759"/>
<dbReference type="AlphaFoldDB" id="A0A7J7ZIU3"/>
<dbReference type="SUPFAM" id="SSF57492">
    <property type="entry name" value="Trefoil"/>
    <property type="match status" value="2"/>
</dbReference>
<evidence type="ECO:0000256" key="7">
    <source>
        <dbReference type="ARBA" id="ARBA00023136"/>
    </source>
</evidence>
<dbReference type="Pfam" id="PF01055">
    <property type="entry name" value="Glyco_hydro_31_2nd"/>
    <property type="match status" value="1"/>
</dbReference>
<evidence type="ECO:0000256" key="12">
    <source>
        <dbReference type="PROSITE-ProRule" id="PRU00779"/>
    </source>
</evidence>
<feature type="domain" description="P-type" evidence="15">
    <location>
        <begin position="33"/>
        <end position="80"/>
    </location>
</feature>
<evidence type="ECO:0000256" key="8">
    <source>
        <dbReference type="ARBA" id="ARBA00023157"/>
    </source>
</evidence>
<evidence type="ECO:0000313" key="17">
    <source>
        <dbReference type="Proteomes" id="UP000558488"/>
    </source>
</evidence>
<dbReference type="SUPFAM" id="SSF74650">
    <property type="entry name" value="Galactose mutarotase-like"/>
    <property type="match status" value="1"/>
</dbReference>
<dbReference type="EC" id="3.2.1.20" evidence="4"/>
<dbReference type="PANTHER" id="PTHR22762">
    <property type="entry name" value="ALPHA-GLUCOSIDASE"/>
    <property type="match status" value="1"/>
</dbReference>
<dbReference type="GO" id="GO:0005975">
    <property type="term" value="P:carbohydrate metabolic process"/>
    <property type="evidence" value="ECO:0007669"/>
    <property type="project" value="InterPro"/>
</dbReference>
<dbReference type="InterPro" id="IPR017957">
    <property type="entry name" value="P_trefoil_CS"/>
</dbReference>
<evidence type="ECO:0000259" key="15">
    <source>
        <dbReference type="PROSITE" id="PS51448"/>
    </source>
</evidence>
<dbReference type="InterPro" id="IPR017853">
    <property type="entry name" value="GH"/>
</dbReference>
<protein>
    <recommendedName>
        <fullName evidence="4">alpha-glucosidase</fullName>
        <ecNumber evidence="4">3.2.1.20</ecNumber>
    </recommendedName>
    <alternativeName>
        <fullName evidence="11">Maltase</fullName>
    </alternativeName>
</protein>
<dbReference type="InterPro" id="IPR013780">
    <property type="entry name" value="Glyco_hydro_b"/>
</dbReference>
<evidence type="ECO:0000256" key="3">
    <source>
        <dbReference type="ARBA" id="ARBA00007806"/>
    </source>
</evidence>
<dbReference type="Gene3D" id="2.60.40.1760">
    <property type="entry name" value="glycosyl hydrolase (family 31)"/>
    <property type="match status" value="1"/>
</dbReference>